<dbReference type="EMBL" id="JACGWT010000002">
    <property type="protein sequence ID" value="MBA8794041.1"/>
    <property type="molecule type" value="Genomic_DNA"/>
</dbReference>
<dbReference type="AlphaFoldDB" id="A0A7W3P5J5"/>
<sequence>MPMDDMTTLPVASVHDYVRAAHDLADGRFGDGAVFLAGESAARLTEQRIDDFSDRLNELITEFFAPDAAQWESPIKYSFRWILMPVDTAPDDDVRAQSTTW</sequence>
<keyword evidence="2" id="KW-1185">Reference proteome</keyword>
<dbReference type="RefSeq" id="WP_182559563.1">
    <property type="nucleotide sequence ID" value="NZ_JACGWT010000002.1"/>
</dbReference>
<protein>
    <submittedName>
        <fullName evidence="1">Uncharacterized protein</fullName>
    </submittedName>
</protein>
<evidence type="ECO:0000313" key="2">
    <source>
        <dbReference type="Proteomes" id="UP000523079"/>
    </source>
</evidence>
<name>A0A7W3P5J5_9ACTN</name>
<comment type="caution">
    <text evidence="1">The sequence shown here is derived from an EMBL/GenBank/DDBJ whole genome shotgun (WGS) entry which is preliminary data.</text>
</comment>
<gene>
    <name evidence="1" type="ORF">FHX74_001646</name>
</gene>
<organism evidence="1 2">
    <name type="scientific">Microlunatus kandeliicorticis</name>
    <dbReference type="NCBI Taxonomy" id="1759536"/>
    <lineage>
        <taxon>Bacteria</taxon>
        <taxon>Bacillati</taxon>
        <taxon>Actinomycetota</taxon>
        <taxon>Actinomycetes</taxon>
        <taxon>Propionibacteriales</taxon>
        <taxon>Propionibacteriaceae</taxon>
        <taxon>Microlunatus</taxon>
    </lineage>
</organism>
<evidence type="ECO:0000313" key="1">
    <source>
        <dbReference type="EMBL" id="MBA8794041.1"/>
    </source>
</evidence>
<dbReference type="Proteomes" id="UP000523079">
    <property type="component" value="Unassembled WGS sequence"/>
</dbReference>
<reference evidence="1 2" key="1">
    <citation type="submission" date="2020-07" db="EMBL/GenBank/DDBJ databases">
        <title>Sequencing the genomes of 1000 actinobacteria strains.</title>
        <authorList>
            <person name="Klenk H.-P."/>
        </authorList>
    </citation>
    <scope>NUCLEOTIDE SEQUENCE [LARGE SCALE GENOMIC DNA]</scope>
    <source>
        <strain evidence="1 2">DSM 100723</strain>
    </source>
</reference>
<accession>A0A7W3P5J5</accession>
<proteinExistence type="predicted"/>